<evidence type="ECO:0000256" key="10">
    <source>
        <dbReference type="ARBA" id="ARBA00047937"/>
    </source>
</evidence>
<organism evidence="13 14">
    <name type="scientific">Legionella lansingensis</name>
    <dbReference type="NCBI Taxonomy" id="45067"/>
    <lineage>
        <taxon>Bacteria</taxon>
        <taxon>Pseudomonadati</taxon>
        <taxon>Pseudomonadota</taxon>
        <taxon>Gammaproteobacteria</taxon>
        <taxon>Legionellales</taxon>
        <taxon>Legionellaceae</taxon>
        <taxon>Legionella</taxon>
    </lineage>
</organism>
<evidence type="ECO:0000256" key="7">
    <source>
        <dbReference type="ARBA" id="ARBA00022840"/>
    </source>
</evidence>
<comment type="catalytic activity">
    <reaction evidence="10 11">
        <text>tRNA(Gly) + glycine + ATP = glycyl-tRNA(Gly) + AMP + diphosphate</text>
        <dbReference type="Rhea" id="RHEA:16013"/>
        <dbReference type="Rhea" id="RHEA-COMP:9664"/>
        <dbReference type="Rhea" id="RHEA-COMP:9683"/>
        <dbReference type="ChEBI" id="CHEBI:30616"/>
        <dbReference type="ChEBI" id="CHEBI:33019"/>
        <dbReference type="ChEBI" id="CHEBI:57305"/>
        <dbReference type="ChEBI" id="CHEBI:78442"/>
        <dbReference type="ChEBI" id="CHEBI:78522"/>
        <dbReference type="ChEBI" id="CHEBI:456215"/>
        <dbReference type="EC" id="6.1.1.14"/>
    </reaction>
</comment>
<proteinExistence type="inferred from homology"/>
<dbReference type="PANTHER" id="PTHR30075:SF2">
    <property type="entry name" value="GLYCINE--TRNA LIGASE, CHLOROPLASTIC_MITOCHONDRIAL 2"/>
    <property type="match status" value="1"/>
</dbReference>
<keyword evidence="7 11" id="KW-0067">ATP-binding</keyword>
<keyword evidence="9 11" id="KW-0030">Aminoacyl-tRNA synthetase</keyword>
<dbReference type="Pfam" id="PF02092">
    <property type="entry name" value="tRNA_synt_2f"/>
    <property type="match status" value="1"/>
</dbReference>
<dbReference type="InterPro" id="IPR006194">
    <property type="entry name" value="Gly-tRNA-synth_heterodimer"/>
</dbReference>
<keyword evidence="5 11" id="KW-0436">Ligase</keyword>
<evidence type="ECO:0000256" key="5">
    <source>
        <dbReference type="ARBA" id="ARBA00022598"/>
    </source>
</evidence>
<evidence type="ECO:0000313" key="14">
    <source>
        <dbReference type="Proteomes" id="UP000054869"/>
    </source>
</evidence>
<dbReference type="NCBIfam" id="TIGR00211">
    <property type="entry name" value="glyS"/>
    <property type="match status" value="1"/>
</dbReference>
<dbReference type="HAMAP" id="MF_00255">
    <property type="entry name" value="Gly_tRNA_synth_beta"/>
    <property type="match status" value="1"/>
</dbReference>
<keyword evidence="8 11" id="KW-0648">Protein biosynthesis</keyword>
<dbReference type="InterPro" id="IPR015944">
    <property type="entry name" value="Gly-tRNA-synth_bsu"/>
</dbReference>
<dbReference type="AlphaFoldDB" id="A0A0W0VJA3"/>
<protein>
    <recommendedName>
        <fullName evidence="11">Glycine--tRNA ligase beta subunit</fullName>
        <ecNumber evidence="11">6.1.1.14</ecNumber>
    </recommendedName>
    <alternativeName>
        <fullName evidence="11">Glycyl-tRNA synthetase beta subunit</fullName>
        <shortName evidence="11">GlyRS</shortName>
    </alternativeName>
</protein>
<gene>
    <name evidence="11 13" type="primary">glyS</name>
    <name evidence="13" type="ORF">Llan_1957</name>
</gene>
<dbReference type="Pfam" id="PF05746">
    <property type="entry name" value="DALR_1"/>
    <property type="match status" value="1"/>
</dbReference>
<name>A0A0W0VJA3_9GAMM</name>
<evidence type="ECO:0000259" key="12">
    <source>
        <dbReference type="SMART" id="SM00836"/>
    </source>
</evidence>
<evidence type="ECO:0000256" key="2">
    <source>
        <dbReference type="ARBA" id="ARBA00008226"/>
    </source>
</evidence>
<evidence type="ECO:0000256" key="8">
    <source>
        <dbReference type="ARBA" id="ARBA00022917"/>
    </source>
</evidence>
<sequence>MTNDFLFELGCEELPSGSVWPLTEALTANLLSALDKAQIRYGQVKSFATPRRLAVLIVDLAEEQPSQIISKRGPALAAAYDANGQPTPALLGFAKSCGVDVASLSTCKTDKGEWVTYETRVQGAKTKELMPTLIQETLLKLPIAKPMRWGEGDDEFARPIHWAVMLLADQVIPAQIMGIQTGRFSSGHRFHHQQPVEITKPQTYESLLRDAFVIADFAARRKLIVEQVKQIANQHDAQVVMPEDLLDEVTSIVEWPQALIANFEKEFLQVPAEALIASMQTHQKCFALQDKSGNLLPHFITVANICSSNPQQVVLGNEKVMRARLSDAAFFFHQDKKQPLSHHLAATEKAIFQAKLGTLRAKAERVKALMKKLSVPLNLSEEKAIRAAELSKCDLMTGMVGEFPELQGVMGYYYARHDGEALDVATALKEQYMPRFAADELPSSPLGLALSLADRLDTLVGIFAIGQKPSGDKDPFKLRRHALAVARLLIATSAKLELSTLIMKTLQIYGEQLPANNDAVHELKPFILERLQSHYHGQGYSIDLFHAVRGRQDDWFYDFDKRIQALGEFTTLPEANILAAACKRVNNILQQAQAAEHLAREDINENLLEEGAEKALFAHLHSMEQVLKPLYEAADYKTILTQLASLREPVDAFFEHVMVMVEEEAVRKNRLQLLSRLQGLLQGVADISLLQLHQ</sequence>
<dbReference type="GO" id="GO:0004820">
    <property type="term" value="F:glycine-tRNA ligase activity"/>
    <property type="evidence" value="ECO:0007669"/>
    <property type="project" value="UniProtKB-UniRule"/>
</dbReference>
<feature type="domain" description="DALR anticodon binding" evidence="12">
    <location>
        <begin position="584"/>
        <end position="687"/>
    </location>
</feature>
<dbReference type="RefSeq" id="WP_028374004.1">
    <property type="nucleotide sequence ID" value="NZ_CAAAJD010000037.1"/>
</dbReference>
<evidence type="ECO:0000256" key="6">
    <source>
        <dbReference type="ARBA" id="ARBA00022741"/>
    </source>
</evidence>
<dbReference type="PRINTS" id="PR01045">
    <property type="entry name" value="TRNASYNTHGB"/>
</dbReference>
<dbReference type="STRING" id="45067.Llan_1957"/>
<dbReference type="OrthoDB" id="9775440at2"/>
<dbReference type="SMART" id="SM00836">
    <property type="entry name" value="DALR_1"/>
    <property type="match status" value="1"/>
</dbReference>
<accession>A0A0W0VJA3</accession>
<dbReference type="PROSITE" id="PS50861">
    <property type="entry name" value="AA_TRNA_LIGASE_II_GLYAB"/>
    <property type="match status" value="1"/>
</dbReference>
<keyword evidence="14" id="KW-1185">Reference proteome</keyword>
<keyword evidence="6 11" id="KW-0547">Nucleotide-binding</keyword>
<dbReference type="GO" id="GO:0006426">
    <property type="term" value="P:glycyl-tRNA aminoacylation"/>
    <property type="evidence" value="ECO:0007669"/>
    <property type="project" value="UniProtKB-UniRule"/>
</dbReference>
<dbReference type="PANTHER" id="PTHR30075">
    <property type="entry name" value="GLYCYL-TRNA SYNTHETASE"/>
    <property type="match status" value="1"/>
</dbReference>
<dbReference type="PATRIC" id="fig|45067.4.peg.2047"/>
<comment type="similarity">
    <text evidence="2 11">Belongs to the class-II aminoacyl-tRNA synthetase family.</text>
</comment>
<keyword evidence="4 11" id="KW-0963">Cytoplasm</keyword>
<evidence type="ECO:0000256" key="9">
    <source>
        <dbReference type="ARBA" id="ARBA00023146"/>
    </source>
</evidence>
<dbReference type="Gene3D" id="1.10.730.10">
    <property type="entry name" value="Isoleucyl-tRNA Synthetase, Domain 1"/>
    <property type="match status" value="1"/>
</dbReference>
<dbReference type="GO" id="GO:0005829">
    <property type="term" value="C:cytosol"/>
    <property type="evidence" value="ECO:0007669"/>
    <property type="project" value="TreeGrafter"/>
</dbReference>
<dbReference type="GO" id="GO:0006420">
    <property type="term" value="P:arginyl-tRNA aminoacylation"/>
    <property type="evidence" value="ECO:0007669"/>
    <property type="project" value="InterPro"/>
</dbReference>
<evidence type="ECO:0000256" key="4">
    <source>
        <dbReference type="ARBA" id="ARBA00022490"/>
    </source>
</evidence>
<dbReference type="GO" id="GO:0004814">
    <property type="term" value="F:arginine-tRNA ligase activity"/>
    <property type="evidence" value="ECO:0007669"/>
    <property type="project" value="InterPro"/>
</dbReference>
<comment type="subunit">
    <text evidence="3 11">Tetramer of two alpha and two beta subunits.</text>
</comment>
<dbReference type="InterPro" id="IPR008909">
    <property type="entry name" value="DALR_anticod-bd"/>
</dbReference>
<dbReference type="eggNOG" id="COG0751">
    <property type="taxonomic scope" value="Bacteria"/>
</dbReference>
<dbReference type="SUPFAM" id="SSF109604">
    <property type="entry name" value="HD-domain/PDEase-like"/>
    <property type="match status" value="1"/>
</dbReference>
<reference evidence="13 14" key="1">
    <citation type="submission" date="2015-11" db="EMBL/GenBank/DDBJ databases">
        <title>Genomic analysis of 38 Legionella species identifies large and diverse effector repertoires.</title>
        <authorList>
            <person name="Burstein D."/>
            <person name="Amaro F."/>
            <person name="Zusman T."/>
            <person name="Lifshitz Z."/>
            <person name="Cohen O."/>
            <person name="Gilbert J.A."/>
            <person name="Pupko T."/>
            <person name="Shuman H.A."/>
            <person name="Segal G."/>
        </authorList>
    </citation>
    <scope>NUCLEOTIDE SEQUENCE [LARGE SCALE GENOMIC DNA]</scope>
    <source>
        <strain evidence="13 14">ATCC 49751</strain>
    </source>
</reference>
<evidence type="ECO:0000256" key="3">
    <source>
        <dbReference type="ARBA" id="ARBA00011209"/>
    </source>
</evidence>
<dbReference type="EC" id="6.1.1.14" evidence="11"/>
<dbReference type="SUPFAM" id="SSF47323">
    <property type="entry name" value="Anticodon-binding domain of a subclass of class I aminoacyl-tRNA synthetases"/>
    <property type="match status" value="1"/>
</dbReference>
<dbReference type="Proteomes" id="UP000054869">
    <property type="component" value="Unassembled WGS sequence"/>
</dbReference>
<comment type="caution">
    <text evidence="13">The sequence shown here is derived from an EMBL/GenBank/DDBJ whole genome shotgun (WGS) entry which is preliminary data.</text>
</comment>
<evidence type="ECO:0000256" key="1">
    <source>
        <dbReference type="ARBA" id="ARBA00004496"/>
    </source>
</evidence>
<dbReference type="GO" id="GO:0005524">
    <property type="term" value="F:ATP binding"/>
    <property type="evidence" value="ECO:0007669"/>
    <property type="project" value="UniProtKB-UniRule"/>
</dbReference>
<dbReference type="InterPro" id="IPR009080">
    <property type="entry name" value="tRNAsynth_Ia_anticodon-bd"/>
</dbReference>
<dbReference type="EMBL" id="LNYI01000045">
    <property type="protein sequence ID" value="KTD20196.1"/>
    <property type="molecule type" value="Genomic_DNA"/>
</dbReference>
<evidence type="ECO:0000256" key="11">
    <source>
        <dbReference type="HAMAP-Rule" id="MF_00255"/>
    </source>
</evidence>
<comment type="subcellular location">
    <subcellularLocation>
        <location evidence="1 11">Cytoplasm</location>
    </subcellularLocation>
</comment>
<evidence type="ECO:0000313" key="13">
    <source>
        <dbReference type="EMBL" id="KTD20196.1"/>
    </source>
</evidence>